<evidence type="ECO:0000256" key="5">
    <source>
        <dbReference type="SAM" id="Phobius"/>
    </source>
</evidence>
<evidence type="ECO:0000256" key="4">
    <source>
        <dbReference type="ARBA" id="ARBA00023136"/>
    </source>
</evidence>
<dbReference type="InterPro" id="IPR049453">
    <property type="entry name" value="Memb_transporter_dom"/>
</dbReference>
<dbReference type="GO" id="GO:0016020">
    <property type="term" value="C:membrane"/>
    <property type="evidence" value="ECO:0007669"/>
    <property type="project" value="UniProtKB-SubCell"/>
</dbReference>
<keyword evidence="3 5" id="KW-1133">Transmembrane helix</keyword>
<feature type="transmembrane region" description="Helical" evidence="5">
    <location>
        <begin position="63"/>
        <end position="80"/>
    </location>
</feature>
<organism evidence="7">
    <name type="scientific">Rouxiella sp. WC2420</name>
    <dbReference type="NCBI Taxonomy" id="3234145"/>
    <lineage>
        <taxon>Bacteria</taxon>
        <taxon>Pseudomonadati</taxon>
        <taxon>Pseudomonadota</taxon>
        <taxon>Gammaproteobacteria</taxon>
        <taxon>Enterobacterales</taxon>
        <taxon>Yersiniaceae</taxon>
        <taxon>Rouxiella</taxon>
    </lineage>
</organism>
<gene>
    <name evidence="7" type="ORF">AB3G37_05395</name>
</gene>
<feature type="transmembrane region" description="Helical" evidence="5">
    <location>
        <begin position="238"/>
        <end position="256"/>
    </location>
</feature>
<dbReference type="Pfam" id="PF13515">
    <property type="entry name" value="FUSC_2"/>
    <property type="match status" value="1"/>
</dbReference>
<dbReference type="EMBL" id="CP165628">
    <property type="protein sequence ID" value="XDU73537.1"/>
    <property type="molecule type" value="Genomic_DNA"/>
</dbReference>
<dbReference type="AlphaFoldDB" id="A0AB39VWB9"/>
<feature type="transmembrane region" description="Helical" evidence="5">
    <location>
        <begin position="116"/>
        <end position="136"/>
    </location>
</feature>
<feature type="transmembrane region" description="Helical" evidence="5">
    <location>
        <begin position="213"/>
        <end position="232"/>
    </location>
</feature>
<protein>
    <submittedName>
        <fullName evidence="7">FUSC family protein</fullName>
    </submittedName>
</protein>
<keyword evidence="4 5" id="KW-0472">Membrane</keyword>
<dbReference type="RefSeq" id="WP_369789946.1">
    <property type="nucleotide sequence ID" value="NZ_CP165628.1"/>
</dbReference>
<proteinExistence type="predicted"/>
<feature type="transmembrane region" description="Helical" evidence="5">
    <location>
        <begin position="295"/>
        <end position="314"/>
    </location>
</feature>
<comment type="subcellular location">
    <subcellularLocation>
        <location evidence="1">Membrane</location>
        <topology evidence="1">Multi-pass membrane protein</topology>
    </subcellularLocation>
</comment>
<feature type="domain" description="Integral membrane bound transporter" evidence="6">
    <location>
        <begin position="179"/>
        <end position="305"/>
    </location>
</feature>
<keyword evidence="2 5" id="KW-0812">Transmembrane</keyword>
<evidence type="ECO:0000313" key="7">
    <source>
        <dbReference type="EMBL" id="XDU73537.1"/>
    </source>
</evidence>
<evidence type="ECO:0000256" key="2">
    <source>
        <dbReference type="ARBA" id="ARBA00022692"/>
    </source>
</evidence>
<accession>A0AB39VWB9</accession>
<feature type="transmembrane region" description="Helical" evidence="5">
    <location>
        <begin position="38"/>
        <end position="56"/>
    </location>
</feature>
<evidence type="ECO:0000259" key="6">
    <source>
        <dbReference type="Pfam" id="PF13515"/>
    </source>
</evidence>
<evidence type="ECO:0000256" key="1">
    <source>
        <dbReference type="ARBA" id="ARBA00004141"/>
    </source>
</evidence>
<feature type="transmembrane region" description="Helical" evidence="5">
    <location>
        <begin position="86"/>
        <end position="104"/>
    </location>
</feature>
<sequence>MLIIALGFYFNRQAQATLMASGALSLSFGANKTWKGSTFVVLMATAFGLSIAAILGSLAGNSHMLYMAGAVLLTGLYIVISDINSSVGWIFLQSSIAFLVAGFFPGSLQQAADRAALMGIGSVLQIFSLGLFFQGLRFNRHELSSFKSLRFPKQLSLLNQHRIHLKWSITFGVIAMGLTIFIDRTISIQHSYWAEMTLLICLRNDYHESLLRVPARIMGTFIGGLAAGALSTYWQQPIIIVAAFLASALIAISMSYSLTPKVYAIFTFFITMMIIFMLSGISIAQGNIAEQRMEATLLGGIMALASVVLTKLVTYQHINQAKQNT</sequence>
<reference evidence="7" key="1">
    <citation type="submission" date="2024-07" db="EMBL/GenBank/DDBJ databases">
        <authorList>
            <person name="Biller S.J."/>
        </authorList>
    </citation>
    <scope>NUCLEOTIDE SEQUENCE</scope>
    <source>
        <strain evidence="7">WC2420</strain>
    </source>
</reference>
<feature type="transmembrane region" description="Helical" evidence="5">
    <location>
        <begin position="263"/>
        <end position="283"/>
    </location>
</feature>
<name>A0AB39VWB9_9GAMM</name>
<evidence type="ECO:0000256" key="3">
    <source>
        <dbReference type="ARBA" id="ARBA00022989"/>
    </source>
</evidence>
<feature type="transmembrane region" description="Helical" evidence="5">
    <location>
        <begin position="163"/>
        <end position="182"/>
    </location>
</feature>